<feature type="transmembrane region" description="Helical" evidence="1">
    <location>
        <begin position="91"/>
        <end position="114"/>
    </location>
</feature>
<evidence type="ECO:0000313" key="2">
    <source>
        <dbReference type="EMBL" id="MFL9833798.1"/>
    </source>
</evidence>
<dbReference type="EMBL" id="JBELPY010000003">
    <property type="protein sequence ID" value="MFL9833798.1"/>
    <property type="molecule type" value="Genomic_DNA"/>
</dbReference>
<keyword evidence="1" id="KW-1133">Transmembrane helix</keyword>
<evidence type="ECO:0000256" key="1">
    <source>
        <dbReference type="SAM" id="Phobius"/>
    </source>
</evidence>
<dbReference type="RefSeq" id="WP_408088999.1">
    <property type="nucleotide sequence ID" value="NZ_JBELPY010000003.1"/>
</dbReference>
<proteinExistence type="predicted"/>
<gene>
    <name evidence="2" type="ORF">ABS765_07115</name>
</gene>
<feature type="transmembrane region" description="Helical" evidence="1">
    <location>
        <begin position="34"/>
        <end position="52"/>
    </location>
</feature>
<protein>
    <submittedName>
        <fullName evidence="2">Uncharacterized protein</fullName>
    </submittedName>
</protein>
<reference evidence="2 3" key="1">
    <citation type="submission" date="2024-06" db="EMBL/GenBank/DDBJ databases">
        <authorList>
            <person name="Kaempfer P."/>
            <person name="Viver T."/>
        </authorList>
    </citation>
    <scope>NUCLEOTIDE SEQUENCE [LARGE SCALE GENOMIC DNA]</scope>
    <source>
        <strain evidence="2 3">ST-37</strain>
    </source>
</reference>
<comment type="caution">
    <text evidence="2">The sequence shown here is derived from an EMBL/GenBank/DDBJ whole genome shotgun (WGS) entry which is preliminary data.</text>
</comment>
<feature type="transmembrane region" description="Helical" evidence="1">
    <location>
        <begin position="9"/>
        <end position="28"/>
    </location>
</feature>
<dbReference type="Proteomes" id="UP001629058">
    <property type="component" value="Unassembled WGS sequence"/>
</dbReference>
<keyword evidence="1" id="KW-0812">Transmembrane</keyword>
<sequence>MKTFLKNDFYFQLTVFSIISIIVLIDYFAGNEDLIWLFYFGVGISQMVSYLIRYSYDYKKSVLFKIYGFLILPIFPSLFFLFVFANVNALAIVFIIIPLLSVFYSPVLAIIYLFDIYKTMQKVQPKIEYNENFS</sequence>
<feature type="transmembrane region" description="Helical" evidence="1">
    <location>
        <begin position="64"/>
        <end position="85"/>
    </location>
</feature>
<keyword evidence="3" id="KW-1185">Reference proteome</keyword>
<name>A0ABW8Y1F8_9FLAO</name>
<keyword evidence="1" id="KW-0472">Membrane</keyword>
<organism evidence="2 3">
    <name type="scientific">Chryseobacterium terrae</name>
    <dbReference type="NCBI Taxonomy" id="3163299"/>
    <lineage>
        <taxon>Bacteria</taxon>
        <taxon>Pseudomonadati</taxon>
        <taxon>Bacteroidota</taxon>
        <taxon>Flavobacteriia</taxon>
        <taxon>Flavobacteriales</taxon>
        <taxon>Weeksellaceae</taxon>
        <taxon>Chryseobacterium group</taxon>
        <taxon>Chryseobacterium</taxon>
    </lineage>
</organism>
<evidence type="ECO:0000313" key="3">
    <source>
        <dbReference type="Proteomes" id="UP001629058"/>
    </source>
</evidence>
<accession>A0ABW8Y1F8</accession>